<feature type="region of interest" description="Disordered" evidence="1">
    <location>
        <begin position="360"/>
        <end position="483"/>
    </location>
</feature>
<gene>
    <name evidence="3" type="ORF">BDN70DRAFT_995724</name>
</gene>
<comment type="caution">
    <text evidence="3">The sequence shown here is derived from an EMBL/GenBank/DDBJ whole genome shotgun (WGS) entry which is preliminary data.</text>
</comment>
<evidence type="ECO:0000256" key="1">
    <source>
        <dbReference type="SAM" id="MobiDB-lite"/>
    </source>
</evidence>
<dbReference type="OrthoDB" id="29523at2759"/>
<reference evidence="3" key="1">
    <citation type="submission" date="2020-11" db="EMBL/GenBank/DDBJ databases">
        <authorList>
            <consortium name="DOE Joint Genome Institute"/>
            <person name="Ahrendt S."/>
            <person name="Riley R."/>
            <person name="Andreopoulos W."/>
            <person name="Labutti K."/>
            <person name="Pangilinan J."/>
            <person name="Ruiz-Duenas F.J."/>
            <person name="Barrasa J.M."/>
            <person name="Sanchez-Garcia M."/>
            <person name="Camarero S."/>
            <person name="Miyauchi S."/>
            <person name="Serrano A."/>
            <person name="Linde D."/>
            <person name="Babiker R."/>
            <person name="Drula E."/>
            <person name="Ayuso-Fernandez I."/>
            <person name="Pacheco R."/>
            <person name="Padilla G."/>
            <person name="Ferreira P."/>
            <person name="Barriuso J."/>
            <person name="Kellner H."/>
            <person name="Castanera R."/>
            <person name="Alfaro M."/>
            <person name="Ramirez L."/>
            <person name="Pisabarro A.G."/>
            <person name="Kuo A."/>
            <person name="Tritt A."/>
            <person name="Lipzen A."/>
            <person name="He G."/>
            <person name="Yan M."/>
            <person name="Ng V."/>
            <person name="Cullen D."/>
            <person name="Martin F."/>
            <person name="Rosso M.-N."/>
            <person name="Henrissat B."/>
            <person name="Hibbett D."/>
            <person name="Martinez A.T."/>
            <person name="Grigoriev I.V."/>
        </authorList>
    </citation>
    <scope>NUCLEOTIDE SEQUENCE</scope>
    <source>
        <strain evidence="3">CIRM-BRFM 674</strain>
    </source>
</reference>
<evidence type="ECO:0000313" key="3">
    <source>
        <dbReference type="EMBL" id="KAF9476354.1"/>
    </source>
</evidence>
<feature type="compositionally biased region" description="Basic residues" evidence="1">
    <location>
        <begin position="448"/>
        <end position="460"/>
    </location>
</feature>
<sequence length="483" mass="53248">MGLSGRKVKQRISADPRNLGWADDAARFGSNYLSKFGWDASKGLGAGGDGMKSHIKVFHKLDMLGIGAAQSKDPNGIAWKQNRDFENLLQRLNENLQVEQTPNSDKTEESNAENDSDEGERKQKKRKHKETKNEEGSDRKKKKRNREHGKKRETLDGEELVSMQAETPVEAKSIVEVQKVVAFPPHRAHRARLIAAKNIASKSAAHISEILGIAPTSQPVQNTAAAPGKLTSVTDTDALGMDKITTSAKSLADYFKEKLDARMGSSSGAPTPTVARVDIDDAHEAPRRGIGASRMHLEIQSETRVEEETQKIGLLKFSSLLSSSFLAATSSSASFIISQNEKEEENEGVARLSDVDFNTETKKSKKEKGKDGKKSKDGLVDEEEKAEKPKERENKKDKKGKGKATEGIEGDIDASDKRKKRQKEKKAKKKKAAEEALKAQILEDIVRKSSHKKDKKHKHQKCDASAEPQDCSYNLNGKQTDSG</sequence>
<dbReference type="InterPro" id="IPR050656">
    <property type="entry name" value="PINX1"/>
</dbReference>
<evidence type="ECO:0000259" key="2">
    <source>
        <dbReference type="PROSITE" id="PS50174"/>
    </source>
</evidence>
<keyword evidence="4" id="KW-1185">Reference proteome</keyword>
<feature type="compositionally biased region" description="Polar residues" evidence="1">
    <location>
        <begin position="471"/>
        <end position="483"/>
    </location>
</feature>
<dbReference type="PROSITE" id="PS50174">
    <property type="entry name" value="G_PATCH"/>
    <property type="match status" value="1"/>
</dbReference>
<organism evidence="3 4">
    <name type="scientific">Pholiota conissans</name>
    <dbReference type="NCBI Taxonomy" id="109636"/>
    <lineage>
        <taxon>Eukaryota</taxon>
        <taxon>Fungi</taxon>
        <taxon>Dikarya</taxon>
        <taxon>Basidiomycota</taxon>
        <taxon>Agaricomycotina</taxon>
        <taxon>Agaricomycetes</taxon>
        <taxon>Agaricomycetidae</taxon>
        <taxon>Agaricales</taxon>
        <taxon>Agaricineae</taxon>
        <taxon>Strophariaceae</taxon>
        <taxon>Pholiota</taxon>
    </lineage>
</organism>
<feature type="compositionally biased region" description="Basic and acidic residues" evidence="1">
    <location>
        <begin position="368"/>
        <end position="396"/>
    </location>
</feature>
<proteinExistence type="predicted"/>
<accession>A0A9P5YXH2</accession>
<feature type="domain" description="G-patch" evidence="2">
    <location>
        <begin position="25"/>
        <end position="71"/>
    </location>
</feature>
<dbReference type="AlphaFoldDB" id="A0A9P5YXH2"/>
<dbReference type="GO" id="GO:0003676">
    <property type="term" value="F:nucleic acid binding"/>
    <property type="evidence" value="ECO:0007669"/>
    <property type="project" value="InterPro"/>
</dbReference>
<feature type="region of interest" description="Disordered" evidence="1">
    <location>
        <begin position="97"/>
        <end position="162"/>
    </location>
</feature>
<dbReference type="Pfam" id="PF01585">
    <property type="entry name" value="G-patch"/>
    <property type="match status" value="1"/>
</dbReference>
<dbReference type="EMBL" id="MU155297">
    <property type="protein sequence ID" value="KAF9476354.1"/>
    <property type="molecule type" value="Genomic_DNA"/>
</dbReference>
<dbReference type="InterPro" id="IPR000467">
    <property type="entry name" value="G_patch_dom"/>
</dbReference>
<dbReference type="PANTHER" id="PTHR23149">
    <property type="entry name" value="G PATCH DOMAIN CONTAINING PROTEIN"/>
    <property type="match status" value="1"/>
</dbReference>
<dbReference type="Proteomes" id="UP000807469">
    <property type="component" value="Unassembled WGS sequence"/>
</dbReference>
<protein>
    <recommendedName>
        <fullName evidence="2">G-patch domain-containing protein</fullName>
    </recommendedName>
</protein>
<name>A0A9P5YXH2_9AGAR</name>
<feature type="compositionally biased region" description="Basic residues" evidence="1">
    <location>
        <begin position="139"/>
        <end position="149"/>
    </location>
</feature>
<feature type="compositionally biased region" description="Basic residues" evidence="1">
    <location>
        <begin position="417"/>
        <end position="431"/>
    </location>
</feature>
<evidence type="ECO:0000313" key="4">
    <source>
        <dbReference type="Proteomes" id="UP000807469"/>
    </source>
</evidence>